<feature type="compositionally biased region" description="Basic and acidic residues" evidence="2">
    <location>
        <begin position="369"/>
        <end position="392"/>
    </location>
</feature>
<feature type="compositionally biased region" description="Low complexity" evidence="2">
    <location>
        <begin position="585"/>
        <end position="594"/>
    </location>
</feature>
<keyword evidence="1" id="KW-0175">Coiled coil</keyword>
<dbReference type="EMBL" id="CDMZ01000238">
    <property type="protein sequence ID" value="CUC09120.1"/>
    <property type="molecule type" value="Genomic_DNA"/>
</dbReference>
<feature type="compositionally biased region" description="Polar residues" evidence="2">
    <location>
        <begin position="708"/>
        <end position="718"/>
    </location>
</feature>
<feature type="region of interest" description="Disordered" evidence="2">
    <location>
        <begin position="1"/>
        <end position="31"/>
    </location>
</feature>
<dbReference type="GO" id="GO:0005200">
    <property type="term" value="F:structural constituent of cytoskeleton"/>
    <property type="evidence" value="ECO:0007669"/>
    <property type="project" value="TreeGrafter"/>
</dbReference>
<reference evidence="3" key="1">
    <citation type="submission" date="2014-11" db="EMBL/GenBank/DDBJ databases">
        <title>Molecular phylogeny of cliff fern family Woodsiaceae with morphological implications.</title>
        <authorList>
            <person name="Shao Y.-Z."/>
            <person name="Wei R."/>
            <person name="Zhang X.-C."/>
        </authorList>
    </citation>
    <scope>NUCLEOTIDE SEQUENCE</scope>
</reference>
<name>A0A0K6S6J8_9ALVE</name>
<feature type="compositionally biased region" description="Basic residues" evidence="2">
    <location>
        <begin position="852"/>
        <end position="861"/>
    </location>
</feature>
<feature type="compositionally biased region" description="Basic residues" evidence="2">
    <location>
        <begin position="21"/>
        <end position="30"/>
    </location>
</feature>
<feature type="region of interest" description="Disordered" evidence="2">
    <location>
        <begin position="901"/>
        <end position="935"/>
    </location>
</feature>
<feature type="region of interest" description="Disordered" evidence="2">
    <location>
        <begin position="323"/>
        <end position="392"/>
    </location>
</feature>
<feature type="compositionally biased region" description="Basic and acidic residues" evidence="2">
    <location>
        <begin position="478"/>
        <end position="490"/>
    </location>
</feature>
<dbReference type="PANTHER" id="PTHR47357">
    <property type="entry name" value="COP1-INTERACTIVE PROTEIN 1"/>
    <property type="match status" value="1"/>
</dbReference>
<feature type="compositionally biased region" description="Polar residues" evidence="2">
    <location>
        <begin position="909"/>
        <end position="932"/>
    </location>
</feature>
<feature type="region of interest" description="Disordered" evidence="2">
    <location>
        <begin position="1174"/>
        <end position="1230"/>
    </location>
</feature>
<evidence type="ECO:0000313" key="3">
    <source>
        <dbReference type="EMBL" id="CUC09120.1"/>
    </source>
</evidence>
<evidence type="ECO:0000256" key="1">
    <source>
        <dbReference type="SAM" id="Coils"/>
    </source>
</evidence>
<feature type="region of interest" description="Disordered" evidence="2">
    <location>
        <begin position="531"/>
        <end position="803"/>
    </location>
</feature>
<evidence type="ECO:0000256" key="2">
    <source>
        <dbReference type="SAM" id="MobiDB-lite"/>
    </source>
</evidence>
<feature type="coiled-coil region" evidence="1">
    <location>
        <begin position="99"/>
        <end position="144"/>
    </location>
</feature>
<sequence length="1322" mass="145361">MDPSQPSGGTEDAVPAEARMARRKSSRNHTLHVPAASPAAAVAAANGGLLNPLPPDAFSLPKRGSIFDTFDDTKSSKETELEKSVKNLREELHASQAFAQSSKARAEALNEQLQKTNENYLKEITRLREEKERSRQVIVELRRDLNMLTTRLGENVLKGFKAEPKKALMSLLSSPEGMKAFKAAIKRWEMMVLETLKNHDADADEDLLAELTGEDPVRLFEEADTAGRGLTKNAFDSLLTQLPSLFEDEKSPSGRGSVIVANSGDQDAVQPMALQDPHGLMAVRATLDSQDGIVRKIVRHIFSFLQPEDPYVQRWKQVDAEEKAKQEAEERAKREAAEKEDRQKKKPDPKPKPKPKAAVRTNSTQWEEADMKSEKTKVAEIETQKDTDDEELAKLRERLNQVLVEKGAMEVRCQTSEAERRRLEAVVEELEAEIRNLKSGLGDREALIRETSESQGKCADLTEEINRFRRELEKTRRELEETMERADSAESRLQSLEDEREGLEESLRQKILQEAHQKVVENSTQTSITWTGAQLVDMSGDGFPSPSPHDSPVSGRRKIRAVTSPAATAQSFIEDTLESPEKSETQSPETSPRSPRSPRSKGSPRPPQTTVVGPESAKSPPKEAAKLPQGTLTVQELALEAPPSSSGPVHQKEKQSLSRALLALGKNRQQEEQENSPRPAAAQHKKPQVAVEKDKSPAKASERKADRLQSSNQAGNISTRREENRQNAAQRQTTSDGPAGGDTEVRDGREEKEKEKDRRISSQRRDPSAGVTFSDATQGVRQDHARDAPHAPSTSSLQGQDANSRFLSPVRFGLSNNGTRLHEDGESNFLRPSGSLLDDGNDFPPLSDDTRRRRHGGRRTVGRTATPSPSLEPQTLIASLLFHSEFRDPLMPSNVLVSKMHPPSARARVSNQPTEASPSHLTETPRPTQPASVGTRFYQGADGITIALLPASDCSEHLPSNETASDPKESSPPHPSRRIETSAQTDAPQPTAPKRKRYLRHSAVQTDTQPSVIAPDGWRHQSRKQRQEGQEEGVTEELRGNGAQKNSGASLSLPRLPQLAKLSLACVGSHSPKSRSPPRDGRTGTQNPPRQLLQRHTVACLPSEDAERDVHDLSDSSSPVLQHDATDGNGRVVEEEGMNRTETGKQSESHHFRLPNLKMTQTGCRRERGRSKYLNDKFDPVDSHTYRSHGSLGETGSAGLGTQRVSPKGADRSKKTNMTKSGTHLTSSAEALGEWRRPLEGPSGTTSHSVLIRTGAPKGKFCGTVVEGCLCPVLQPGLMPFRVPVSEVRLAASAPHASLRLTATQTEGSQGIENEVFPDHQT</sequence>
<feature type="compositionally biased region" description="Polar residues" evidence="2">
    <location>
        <begin position="792"/>
        <end position="803"/>
    </location>
</feature>
<feature type="compositionally biased region" description="Basic and acidic residues" evidence="2">
    <location>
        <begin position="323"/>
        <end position="351"/>
    </location>
</feature>
<dbReference type="GO" id="GO:0005856">
    <property type="term" value="C:cytoskeleton"/>
    <property type="evidence" value="ECO:0007669"/>
    <property type="project" value="TreeGrafter"/>
</dbReference>
<proteinExistence type="predicted"/>
<organism evidence="3">
    <name type="scientific">Chromera velia CCMP2878</name>
    <dbReference type="NCBI Taxonomy" id="1169474"/>
    <lineage>
        <taxon>Eukaryota</taxon>
        <taxon>Sar</taxon>
        <taxon>Alveolata</taxon>
        <taxon>Colpodellida</taxon>
        <taxon>Chromeraceae</taxon>
        <taxon>Chromera</taxon>
    </lineage>
</organism>
<protein>
    <submittedName>
        <fullName evidence="3">Uncharacterized protein</fullName>
    </submittedName>
</protein>
<feature type="region of interest" description="Disordered" evidence="2">
    <location>
        <begin position="954"/>
        <end position="1052"/>
    </location>
</feature>
<dbReference type="PANTHER" id="PTHR47357:SF1">
    <property type="entry name" value="SPINDLE POLE BODY COMPONENT 110"/>
    <property type="match status" value="1"/>
</dbReference>
<feature type="region of interest" description="Disordered" evidence="2">
    <location>
        <begin position="1066"/>
        <end position="1130"/>
    </location>
</feature>
<dbReference type="VEuPathDB" id="CryptoDB:Cvel_16015"/>
<accession>A0A0K6S6J8</accession>
<feature type="region of interest" description="Disordered" evidence="2">
    <location>
        <begin position="816"/>
        <end position="872"/>
    </location>
</feature>
<feature type="compositionally biased region" description="Basic and acidic residues" evidence="2">
    <location>
        <begin position="1174"/>
        <end position="1185"/>
    </location>
</feature>
<gene>
    <name evidence="3" type="ORF">Cvel_16015.t2.CR1</name>
</gene>
<feature type="compositionally biased region" description="Polar residues" evidence="2">
    <location>
        <begin position="1216"/>
        <end position="1229"/>
    </location>
</feature>
<feature type="compositionally biased region" description="Polar residues" evidence="2">
    <location>
        <begin position="726"/>
        <end position="736"/>
    </location>
</feature>
<feature type="compositionally biased region" description="Basic and acidic residues" evidence="2">
    <location>
        <begin position="743"/>
        <end position="767"/>
    </location>
</feature>
<feature type="compositionally biased region" description="Basic and acidic residues" evidence="2">
    <location>
        <begin position="691"/>
        <end position="707"/>
    </location>
</feature>
<feature type="region of interest" description="Disordered" evidence="2">
    <location>
        <begin position="478"/>
        <end position="504"/>
    </location>
</feature>